<dbReference type="Pfam" id="PF11751">
    <property type="entry name" value="PorP_SprF"/>
    <property type="match status" value="1"/>
</dbReference>
<dbReference type="EMBL" id="JASJOS010000019">
    <property type="protein sequence ID" value="MDJ1485391.1"/>
    <property type="molecule type" value="Genomic_DNA"/>
</dbReference>
<keyword evidence="1" id="KW-0732">Signal</keyword>
<dbReference type="Proteomes" id="UP001241110">
    <property type="component" value="Unassembled WGS sequence"/>
</dbReference>
<protein>
    <submittedName>
        <fullName evidence="2">Type IX secretion system membrane protein PorP/SprF</fullName>
    </submittedName>
</protein>
<dbReference type="NCBIfam" id="TIGR03519">
    <property type="entry name" value="T9SS_PorP_fam"/>
    <property type="match status" value="1"/>
</dbReference>
<evidence type="ECO:0000313" key="2">
    <source>
        <dbReference type="EMBL" id="MDJ1485391.1"/>
    </source>
</evidence>
<reference evidence="2" key="1">
    <citation type="submission" date="2023-05" db="EMBL/GenBank/DDBJ databases">
        <authorList>
            <person name="Zhang X."/>
        </authorList>
    </citation>
    <scope>NUCLEOTIDE SEQUENCE</scope>
    <source>
        <strain evidence="2">YF14B1</strain>
    </source>
</reference>
<name>A0AAE3QUT4_9BACT</name>
<dbReference type="AlphaFoldDB" id="A0AAE3QUT4"/>
<evidence type="ECO:0000313" key="3">
    <source>
        <dbReference type="Proteomes" id="UP001241110"/>
    </source>
</evidence>
<dbReference type="InterPro" id="IPR019861">
    <property type="entry name" value="PorP/SprF_Bacteroidetes"/>
</dbReference>
<dbReference type="RefSeq" id="WP_313987896.1">
    <property type="nucleotide sequence ID" value="NZ_JASJOS010000019.1"/>
</dbReference>
<accession>A0AAE3QUT4</accession>
<feature type="chain" id="PRO_5042074438" evidence="1">
    <location>
        <begin position="21"/>
        <end position="312"/>
    </location>
</feature>
<comment type="caution">
    <text evidence="2">The sequence shown here is derived from an EMBL/GenBank/DDBJ whole genome shotgun (WGS) entry which is preliminary data.</text>
</comment>
<organism evidence="2 3">
    <name type="scientific">Xanthocytophaga flava</name>
    <dbReference type="NCBI Taxonomy" id="3048013"/>
    <lineage>
        <taxon>Bacteria</taxon>
        <taxon>Pseudomonadati</taxon>
        <taxon>Bacteroidota</taxon>
        <taxon>Cytophagia</taxon>
        <taxon>Cytophagales</taxon>
        <taxon>Rhodocytophagaceae</taxon>
        <taxon>Xanthocytophaga</taxon>
    </lineage>
</organism>
<feature type="signal peptide" evidence="1">
    <location>
        <begin position="1"/>
        <end position="20"/>
    </location>
</feature>
<sequence>MRKKILLFLFFCGGMISSFAQQDAQYSQYMFNMMAVNPAYAGSRDVLSITGLYRNQWVGMEGAPVTQTLTADMPIRKEKIGIGLSLFNDNIGLTATRGISGVYSYRIRFNKKGTLAFGIQGGVLYFNGEYSKMVLNPNHTPDPTVPNDYVRYAPVVGAGIYYSTDRFYLGASLPNLVKYTLTDQRIITSADPNERAMKFRHVFLMTGYVVQLSPSVVWKPSVLAKFVKGAPLQLDLNTNFWFYDRFAVGASYRTGTAILGMVEFQITPQLRLGYAYDYGLNALQRYNAGTHEIMLRYEFSFDKAKVLSPRYF</sequence>
<gene>
    <name evidence="2" type="ORF">QNI16_33175</name>
</gene>
<evidence type="ECO:0000256" key="1">
    <source>
        <dbReference type="SAM" id="SignalP"/>
    </source>
</evidence>
<proteinExistence type="predicted"/>